<name>A0A7J7C2L0_TRIWF</name>
<keyword evidence="2" id="KW-0808">Transferase</keyword>
<dbReference type="Pfam" id="PF03109">
    <property type="entry name" value="ABC1"/>
    <property type="match status" value="1"/>
</dbReference>
<accession>A0A7J7C2L0</accession>
<dbReference type="AlphaFoldDB" id="A0A7J7C2L0"/>
<dbReference type="InterPro" id="IPR052402">
    <property type="entry name" value="ADCK_kinase"/>
</dbReference>
<evidence type="ECO:0000313" key="2">
    <source>
        <dbReference type="EMBL" id="KAF5728341.1"/>
    </source>
</evidence>
<organism evidence="2 3">
    <name type="scientific">Tripterygium wilfordii</name>
    <name type="common">Thunder God vine</name>
    <dbReference type="NCBI Taxonomy" id="458696"/>
    <lineage>
        <taxon>Eukaryota</taxon>
        <taxon>Viridiplantae</taxon>
        <taxon>Streptophyta</taxon>
        <taxon>Embryophyta</taxon>
        <taxon>Tracheophyta</taxon>
        <taxon>Spermatophyta</taxon>
        <taxon>Magnoliopsida</taxon>
        <taxon>eudicotyledons</taxon>
        <taxon>Gunneridae</taxon>
        <taxon>Pentapetalae</taxon>
        <taxon>rosids</taxon>
        <taxon>fabids</taxon>
        <taxon>Celastrales</taxon>
        <taxon>Celastraceae</taxon>
        <taxon>Tripterygium</taxon>
    </lineage>
</organism>
<dbReference type="PANTHER" id="PTHR45890">
    <property type="entry name" value="AARF DOMAIN CONTAINING KINASE 2 (PREDICTED)"/>
    <property type="match status" value="1"/>
</dbReference>
<dbReference type="SUPFAM" id="SSF56112">
    <property type="entry name" value="Protein kinase-like (PK-like)"/>
    <property type="match status" value="1"/>
</dbReference>
<proteinExistence type="predicted"/>
<dbReference type="InterPro" id="IPR011009">
    <property type="entry name" value="Kinase-like_dom_sf"/>
</dbReference>
<evidence type="ECO:0000313" key="3">
    <source>
        <dbReference type="Proteomes" id="UP000593562"/>
    </source>
</evidence>
<dbReference type="GO" id="GO:0016301">
    <property type="term" value="F:kinase activity"/>
    <property type="evidence" value="ECO:0007669"/>
    <property type="project" value="UniProtKB-KW"/>
</dbReference>
<dbReference type="InterPro" id="IPR004147">
    <property type="entry name" value="ABC1_dom"/>
</dbReference>
<keyword evidence="3" id="KW-1185">Reference proteome</keyword>
<feature type="domain" description="ABC1 atypical kinase-like" evidence="1">
    <location>
        <begin position="288"/>
        <end position="431"/>
    </location>
</feature>
<sequence length="446" mass="50127">MPAKIERHLCILELHDHKATQSLCPGNIRKKFAIYRFVFFGNRRSIAHSFLWNTRPRDIEANNNGEYSIVGISYTLCRLYQRYRITCGGQSPFLLCKVKGSLQRNGGYRSFYALSVENSLPQQAHMAWKRLSQLCSCGGRAVPPIGRIACAVSLALTRSNLVAPGMLAFIIGEFAQTGQTWAEAEYLPSRDSLYMHAQDGHTFLRTFVFSLMEGILVLLRAMYLAMLFTPCVAMAPFAESIGGQFRSTWLHIVHHTLKKAGPAFIKWGQWAATRPDLFAGDLCCELSKLHTSAPAHDFSFARKSVEKAFGRKLDEIFSKFEEVPVASGSVAQVHRATLKYRYPGQQIKPILVAVKVQHPGVGETIKRDFMIINFVAKASNFIPTLKWLRLDESIEQFAVFMMSQVDLAREAAHLSRFIYNFCSWKDVSFPKPLYPPGSPGCLGGNL</sequence>
<dbReference type="PANTHER" id="PTHR45890:SF13">
    <property type="entry name" value="ABC1 ATYPICAL KINASE-LIKE DOMAIN-CONTAINING PROTEIN"/>
    <property type="match status" value="1"/>
</dbReference>
<dbReference type="EMBL" id="JAAARO010000021">
    <property type="protein sequence ID" value="KAF5728341.1"/>
    <property type="molecule type" value="Genomic_DNA"/>
</dbReference>
<comment type="caution">
    <text evidence="2">The sequence shown here is derived from an EMBL/GenBank/DDBJ whole genome shotgun (WGS) entry which is preliminary data.</text>
</comment>
<evidence type="ECO:0000259" key="1">
    <source>
        <dbReference type="Pfam" id="PF03109"/>
    </source>
</evidence>
<dbReference type="InParanoid" id="A0A7J7C2L0"/>
<dbReference type="Proteomes" id="UP000593562">
    <property type="component" value="Unassembled WGS sequence"/>
</dbReference>
<keyword evidence="2" id="KW-0418">Kinase</keyword>
<reference evidence="2 3" key="1">
    <citation type="journal article" date="2020" name="Nat. Commun.">
        <title>Genome of Tripterygium wilfordii and identification of cytochrome P450 involved in triptolide biosynthesis.</title>
        <authorList>
            <person name="Tu L."/>
            <person name="Su P."/>
            <person name="Zhang Z."/>
            <person name="Gao L."/>
            <person name="Wang J."/>
            <person name="Hu T."/>
            <person name="Zhou J."/>
            <person name="Zhang Y."/>
            <person name="Zhao Y."/>
            <person name="Liu Y."/>
            <person name="Song Y."/>
            <person name="Tong Y."/>
            <person name="Lu Y."/>
            <person name="Yang J."/>
            <person name="Xu C."/>
            <person name="Jia M."/>
            <person name="Peters R.J."/>
            <person name="Huang L."/>
            <person name="Gao W."/>
        </authorList>
    </citation>
    <scope>NUCLEOTIDE SEQUENCE [LARGE SCALE GENOMIC DNA]</scope>
    <source>
        <strain evidence="3">cv. XIE 37</strain>
        <tissue evidence="2">Leaf</tissue>
    </source>
</reference>
<protein>
    <submittedName>
        <fullName evidence="2">Serine/threonine-protein kinase abkC isoform X1</fullName>
    </submittedName>
</protein>
<gene>
    <name evidence="2" type="ORF">HS088_TW21G00488</name>
</gene>